<reference evidence="2 3" key="1">
    <citation type="journal article" date="2009" name="Stand. Genomic Sci.">
        <title>Complete genome sequence of Pedobacter heparinus type strain (HIM 762-3).</title>
        <authorList>
            <person name="Han C."/>
            <person name="Spring S."/>
            <person name="Lapidus A."/>
            <person name="Del Rio T.G."/>
            <person name="Tice H."/>
            <person name="Copeland A."/>
            <person name="Cheng J.F."/>
            <person name="Lucas S."/>
            <person name="Chen F."/>
            <person name="Nolan M."/>
            <person name="Bruce D."/>
            <person name="Goodwin L."/>
            <person name="Pitluck S."/>
            <person name="Ivanova N."/>
            <person name="Mavromatis K."/>
            <person name="Mikhailova N."/>
            <person name="Pati A."/>
            <person name="Chen A."/>
            <person name="Palaniappan K."/>
            <person name="Land M."/>
            <person name="Hauser L."/>
            <person name="Chang Y.J."/>
            <person name="Jeffries C.C."/>
            <person name="Saunders E."/>
            <person name="Chertkov O."/>
            <person name="Brettin T."/>
            <person name="Goker M."/>
            <person name="Rohde M."/>
            <person name="Bristow J."/>
            <person name="Eisen J.A."/>
            <person name="Markowitz V."/>
            <person name="Hugenholtz P."/>
            <person name="Kyrpides N.C."/>
            <person name="Klenk H.P."/>
            <person name="Detter J.C."/>
        </authorList>
    </citation>
    <scope>NUCLEOTIDE SEQUENCE [LARGE SCALE GENOMIC DNA]</scope>
    <source>
        <strain evidence="3">ATCC 13125 / DSM 2366 / CIP 104194 / JCM 7457 / NBRC 12017 / NCIMB 9290 / NRRL B-14731 / HIM 762-3</strain>
    </source>
</reference>
<name>C6Y334_PEDHD</name>
<dbReference type="HOGENOM" id="CLU_134269_1_1_10"/>
<dbReference type="Pfam" id="PF07883">
    <property type="entry name" value="Cupin_2"/>
    <property type="match status" value="1"/>
</dbReference>
<accession>C6Y334</accession>
<dbReference type="OrthoDB" id="9811153at2"/>
<dbReference type="PIRSF" id="PIRSF029883">
    <property type="entry name" value="KdgF"/>
    <property type="match status" value="1"/>
</dbReference>
<evidence type="ECO:0000313" key="2">
    <source>
        <dbReference type="EMBL" id="ACU03247.1"/>
    </source>
</evidence>
<protein>
    <submittedName>
        <fullName evidence="2">Cupin 2 conserved barrel domain protein</fullName>
    </submittedName>
</protein>
<feature type="domain" description="Cupin type-2" evidence="1">
    <location>
        <begin position="41"/>
        <end position="98"/>
    </location>
</feature>
<dbReference type="KEGG" id="phe:Phep_1026"/>
<dbReference type="InterPro" id="IPR011051">
    <property type="entry name" value="RmlC_Cupin_sf"/>
</dbReference>
<gene>
    <name evidence="2" type="ordered locus">Phep_1026</name>
</gene>
<dbReference type="InterPro" id="IPR025499">
    <property type="entry name" value="KdgF"/>
</dbReference>
<evidence type="ECO:0000313" key="3">
    <source>
        <dbReference type="Proteomes" id="UP000000852"/>
    </source>
</evidence>
<dbReference type="InterPro" id="IPR052535">
    <property type="entry name" value="Bacilysin_H2HPP_isomerase"/>
</dbReference>
<dbReference type="InterPro" id="IPR014710">
    <property type="entry name" value="RmlC-like_jellyroll"/>
</dbReference>
<sequence>MSELIKSQNFQQGDNIPWEYASPGIQRQIYGYDNRVMLVKVKFEKGAVGTVHEHPHTQVSYVESGVFELTIDGEAQILKTGDGFYVPPNTLHGSVCLEAGVLIDVFSPHREDFLPHDEKA</sequence>
<dbReference type="STRING" id="485917.Phep_1026"/>
<dbReference type="PANTHER" id="PTHR40112:SF1">
    <property type="entry name" value="H2HPP ISOMERASE"/>
    <property type="match status" value="1"/>
</dbReference>
<dbReference type="EMBL" id="CP001681">
    <property type="protein sequence ID" value="ACU03247.1"/>
    <property type="molecule type" value="Genomic_DNA"/>
</dbReference>
<dbReference type="RefSeq" id="WP_012781191.1">
    <property type="nucleotide sequence ID" value="NC_013061.1"/>
</dbReference>
<dbReference type="PANTHER" id="PTHR40112">
    <property type="entry name" value="H2HPP ISOMERASE"/>
    <property type="match status" value="1"/>
</dbReference>
<evidence type="ECO:0000259" key="1">
    <source>
        <dbReference type="Pfam" id="PF07883"/>
    </source>
</evidence>
<keyword evidence="3" id="KW-1185">Reference proteome</keyword>
<dbReference type="eggNOG" id="COG1917">
    <property type="taxonomic scope" value="Bacteria"/>
</dbReference>
<dbReference type="Proteomes" id="UP000000852">
    <property type="component" value="Chromosome"/>
</dbReference>
<dbReference type="AlphaFoldDB" id="C6Y334"/>
<dbReference type="SUPFAM" id="SSF51182">
    <property type="entry name" value="RmlC-like cupins"/>
    <property type="match status" value="1"/>
</dbReference>
<dbReference type="InterPro" id="IPR013096">
    <property type="entry name" value="Cupin_2"/>
</dbReference>
<organism evidence="2 3">
    <name type="scientific">Pedobacter heparinus (strain ATCC 13125 / DSM 2366 / CIP 104194 / JCM 7457 / NBRC 12017 / NCIMB 9290 / NRRL B-14731 / HIM 762-3)</name>
    <dbReference type="NCBI Taxonomy" id="485917"/>
    <lineage>
        <taxon>Bacteria</taxon>
        <taxon>Pseudomonadati</taxon>
        <taxon>Bacteroidota</taxon>
        <taxon>Sphingobacteriia</taxon>
        <taxon>Sphingobacteriales</taxon>
        <taxon>Sphingobacteriaceae</taxon>
        <taxon>Pedobacter</taxon>
    </lineage>
</organism>
<dbReference type="Gene3D" id="2.60.120.10">
    <property type="entry name" value="Jelly Rolls"/>
    <property type="match status" value="1"/>
</dbReference>
<proteinExistence type="predicted"/>
<dbReference type="CDD" id="cd02238">
    <property type="entry name" value="cupin_KdgF"/>
    <property type="match status" value="1"/>
</dbReference>